<sequence length="449" mass="50193">MEEAMRRLNGYTYSSEADNKLDLPLPFFTTAKTTTEIQTQTPKKTNNKRTLKGTTGNGNGSGGVTPAGCRYRGVRRRPWGRYAAEIRDPQSKERRWLGTFDTAEEAACAYDYAARVMRGSKARTNFVYPANSPPSSPLSHHHHHHSLPPLQFLSSKQSSPFPVHHHKSSYPTFSEWTSSKPSLRVINGYAVNLKESSACDNSNSPSSVQLNTCFLDFLGSTSTAPTPPTHEYHPIPYFKSSTCAGYNFLPNPSSASTACADDFKGSSVNLTVDNYESYTEQSEPASPVNGLDFFQTESSDSGLLEEIIHGYFPKSISTPTISAARFNSPSSSSSPPLKTFKQTTDDFEREVNNMETEMSYAHHHVPSSTLNEMMRSMDNEDFNYRRQQLQQQKYQGVGLYSHQNIERKFEVPLHNGCPAVGPYGEELMFENMIQYPELLDMFAAKLQNA</sequence>
<evidence type="ECO:0000256" key="1">
    <source>
        <dbReference type="ARBA" id="ARBA00004123"/>
    </source>
</evidence>
<evidence type="ECO:0000256" key="2">
    <source>
        <dbReference type="ARBA" id="ARBA00023015"/>
    </source>
</evidence>
<dbReference type="FunFam" id="3.30.730.10:FF:000001">
    <property type="entry name" value="Ethylene-responsive transcription factor 2"/>
    <property type="match status" value="1"/>
</dbReference>
<comment type="subcellular location">
    <subcellularLocation>
        <location evidence="1">Nucleus</location>
    </subcellularLocation>
</comment>
<evidence type="ECO:0000313" key="8">
    <source>
        <dbReference type="EMBL" id="RZC57409.1"/>
    </source>
</evidence>
<keyword evidence="2" id="KW-0805">Transcription regulation</keyword>
<proteinExistence type="predicted"/>
<dbReference type="Gene3D" id="3.30.730.10">
    <property type="entry name" value="AP2/ERF domain"/>
    <property type="match status" value="1"/>
</dbReference>
<dbReference type="Pfam" id="PF00847">
    <property type="entry name" value="AP2"/>
    <property type="match status" value="1"/>
</dbReference>
<dbReference type="PRINTS" id="PR00367">
    <property type="entry name" value="ETHRSPELEMNT"/>
</dbReference>
<dbReference type="Gramene" id="RZC57409">
    <property type="protein sequence ID" value="RZC57409"/>
    <property type="gene ID" value="C5167_004714"/>
</dbReference>
<evidence type="ECO:0000313" key="9">
    <source>
        <dbReference type="Proteomes" id="UP000316621"/>
    </source>
</evidence>
<keyword evidence="5" id="KW-0539">Nucleus</keyword>
<dbReference type="InterPro" id="IPR016177">
    <property type="entry name" value="DNA-bd_dom_sf"/>
</dbReference>
<feature type="compositionally biased region" description="Gly residues" evidence="6">
    <location>
        <begin position="55"/>
        <end position="65"/>
    </location>
</feature>
<reference evidence="8 9" key="1">
    <citation type="journal article" date="2018" name="Science">
        <title>The opium poppy genome and morphinan production.</title>
        <authorList>
            <person name="Guo L."/>
            <person name="Winzer T."/>
            <person name="Yang X."/>
            <person name="Li Y."/>
            <person name="Ning Z."/>
            <person name="He Z."/>
            <person name="Teodor R."/>
            <person name="Lu Y."/>
            <person name="Bowser T.A."/>
            <person name="Graham I.A."/>
            <person name="Ye K."/>
        </authorList>
    </citation>
    <scope>NUCLEOTIDE SEQUENCE [LARGE SCALE GENOMIC DNA]</scope>
    <source>
        <strain evidence="9">cv. HN1</strain>
        <tissue evidence="8">Leaves</tissue>
    </source>
</reference>
<evidence type="ECO:0000256" key="6">
    <source>
        <dbReference type="SAM" id="MobiDB-lite"/>
    </source>
</evidence>
<feature type="domain" description="AP2/ERF" evidence="7">
    <location>
        <begin position="70"/>
        <end position="127"/>
    </location>
</feature>
<feature type="region of interest" description="Disordered" evidence="6">
    <location>
        <begin position="131"/>
        <end position="151"/>
    </location>
</feature>
<dbReference type="AlphaFoldDB" id="A0A4Y7JCE4"/>
<gene>
    <name evidence="8" type="ORF">C5167_004714</name>
</gene>
<dbReference type="GO" id="GO:0003700">
    <property type="term" value="F:DNA-binding transcription factor activity"/>
    <property type="evidence" value="ECO:0007669"/>
    <property type="project" value="InterPro"/>
</dbReference>
<keyword evidence="4" id="KW-0804">Transcription</keyword>
<dbReference type="EMBL" id="CM010718">
    <property type="protein sequence ID" value="RZC57409.1"/>
    <property type="molecule type" value="Genomic_DNA"/>
</dbReference>
<dbReference type="InterPro" id="IPR036955">
    <property type="entry name" value="AP2/ERF_dom_sf"/>
</dbReference>
<evidence type="ECO:0000256" key="5">
    <source>
        <dbReference type="ARBA" id="ARBA00023242"/>
    </source>
</evidence>
<dbReference type="PANTHER" id="PTHR31677">
    <property type="entry name" value="AP2 DOMAIN CLASS TRANSCRIPTION FACTOR"/>
    <property type="match status" value="1"/>
</dbReference>
<evidence type="ECO:0000259" key="7">
    <source>
        <dbReference type="PROSITE" id="PS51032"/>
    </source>
</evidence>
<accession>A0A4Y7JCE4</accession>
<dbReference type="STRING" id="3469.A0A4Y7JCE4"/>
<organism evidence="8 9">
    <name type="scientific">Papaver somniferum</name>
    <name type="common">Opium poppy</name>
    <dbReference type="NCBI Taxonomy" id="3469"/>
    <lineage>
        <taxon>Eukaryota</taxon>
        <taxon>Viridiplantae</taxon>
        <taxon>Streptophyta</taxon>
        <taxon>Embryophyta</taxon>
        <taxon>Tracheophyta</taxon>
        <taxon>Spermatophyta</taxon>
        <taxon>Magnoliopsida</taxon>
        <taxon>Ranunculales</taxon>
        <taxon>Papaveraceae</taxon>
        <taxon>Papaveroideae</taxon>
        <taxon>Papaver</taxon>
    </lineage>
</organism>
<evidence type="ECO:0000256" key="3">
    <source>
        <dbReference type="ARBA" id="ARBA00023125"/>
    </source>
</evidence>
<keyword evidence="9" id="KW-1185">Reference proteome</keyword>
<dbReference type="PROSITE" id="PS51032">
    <property type="entry name" value="AP2_ERF"/>
    <property type="match status" value="1"/>
</dbReference>
<evidence type="ECO:0000256" key="4">
    <source>
        <dbReference type="ARBA" id="ARBA00023163"/>
    </source>
</evidence>
<dbReference type="PANTHER" id="PTHR31677:SF146">
    <property type="entry name" value="ETHYLENE-RESPONSIVE TRANSCRIPTION FACTOR ESR2"/>
    <property type="match status" value="1"/>
</dbReference>
<dbReference type="CDD" id="cd00018">
    <property type="entry name" value="AP2"/>
    <property type="match status" value="1"/>
</dbReference>
<dbReference type="SUPFAM" id="SSF54171">
    <property type="entry name" value="DNA-binding domain"/>
    <property type="match status" value="1"/>
</dbReference>
<protein>
    <recommendedName>
        <fullName evidence="7">AP2/ERF domain-containing protein</fullName>
    </recommendedName>
</protein>
<dbReference type="Proteomes" id="UP000316621">
    <property type="component" value="Chromosome 4"/>
</dbReference>
<dbReference type="OrthoDB" id="1902708at2759"/>
<dbReference type="GO" id="GO:0003677">
    <property type="term" value="F:DNA binding"/>
    <property type="evidence" value="ECO:0007669"/>
    <property type="project" value="UniProtKB-KW"/>
</dbReference>
<dbReference type="GO" id="GO:0005634">
    <property type="term" value="C:nucleus"/>
    <property type="evidence" value="ECO:0007669"/>
    <property type="project" value="UniProtKB-SubCell"/>
</dbReference>
<dbReference type="SMART" id="SM00380">
    <property type="entry name" value="AP2"/>
    <property type="match status" value="1"/>
</dbReference>
<dbReference type="InterPro" id="IPR001471">
    <property type="entry name" value="AP2/ERF_dom"/>
</dbReference>
<feature type="region of interest" description="Disordered" evidence="6">
    <location>
        <begin position="39"/>
        <end position="69"/>
    </location>
</feature>
<keyword evidence="3" id="KW-0238">DNA-binding</keyword>
<name>A0A4Y7JCE4_PAPSO</name>